<dbReference type="Proteomes" id="UP000182321">
    <property type="component" value="Unassembled WGS sequence"/>
</dbReference>
<organism evidence="2 3">
    <name type="scientific">Pseudobutyrivibrio ruminis</name>
    <dbReference type="NCBI Taxonomy" id="46206"/>
    <lineage>
        <taxon>Bacteria</taxon>
        <taxon>Bacillati</taxon>
        <taxon>Bacillota</taxon>
        <taxon>Clostridia</taxon>
        <taxon>Lachnospirales</taxon>
        <taxon>Lachnospiraceae</taxon>
        <taxon>Pseudobutyrivibrio</taxon>
    </lineage>
</organism>
<evidence type="ECO:0000313" key="2">
    <source>
        <dbReference type="EMBL" id="SEK72496.1"/>
    </source>
</evidence>
<evidence type="ECO:0000313" key="3">
    <source>
        <dbReference type="Proteomes" id="UP000182321"/>
    </source>
</evidence>
<proteinExistence type="predicted"/>
<dbReference type="EMBL" id="FNZX01000009">
    <property type="protein sequence ID" value="SEK72496.1"/>
    <property type="molecule type" value="Genomic_DNA"/>
</dbReference>
<dbReference type="RefSeq" id="WP_074790916.1">
    <property type="nucleotide sequence ID" value="NZ_FNZX01000009.1"/>
</dbReference>
<gene>
    <name evidence="2" type="ORF">SAMN02910377_01652</name>
</gene>
<dbReference type="Gene3D" id="3.40.630.30">
    <property type="match status" value="1"/>
</dbReference>
<sequence>MELIRVQDSDYKKSYELFMTFEADENGFLNPVYGYDYDKFLEWIEIKRDWSKGKNLPEGFVPDTTFVLEDEDKYVAIFNLRHCLNDALREGSGHIGYGVGRAYRGKGYATKGLKLALAEARKRDIDEVYLSVNKDNTPSLKAQLANGAYIHHEDDTKYYTRIS</sequence>
<dbReference type="PROSITE" id="PS51186">
    <property type="entry name" value="GNAT"/>
    <property type="match status" value="1"/>
</dbReference>
<feature type="domain" description="N-acetyltransferase" evidence="1">
    <location>
        <begin position="1"/>
        <end position="163"/>
    </location>
</feature>
<dbReference type="InterPro" id="IPR000182">
    <property type="entry name" value="GNAT_dom"/>
</dbReference>
<accession>A0A1H7JD81</accession>
<keyword evidence="3" id="KW-1185">Reference proteome</keyword>
<dbReference type="InterPro" id="IPR016181">
    <property type="entry name" value="Acyl_CoA_acyltransferase"/>
</dbReference>
<dbReference type="AlphaFoldDB" id="A0A1H7JD81"/>
<dbReference type="Pfam" id="PF00583">
    <property type="entry name" value="Acetyltransf_1"/>
    <property type="match status" value="1"/>
</dbReference>
<dbReference type="CDD" id="cd04301">
    <property type="entry name" value="NAT_SF"/>
    <property type="match status" value="1"/>
</dbReference>
<evidence type="ECO:0000259" key="1">
    <source>
        <dbReference type="PROSITE" id="PS51186"/>
    </source>
</evidence>
<protein>
    <submittedName>
        <fullName evidence="2">Predicted acetyltransferase</fullName>
    </submittedName>
</protein>
<dbReference type="PANTHER" id="PTHR39173:SF1">
    <property type="entry name" value="ACETYLTRANSFERASE"/>
    <property type="match status" value="1"/>
</dbReference>
<dbReference type="GO" id="GO:0016747">
    <property type="term" value="F:acyltransferase activity, transferring groups other than amino-acyl groups"/>
    <property type="evidence" value="ECO:0007669"/>
    <property type="project" value="InterPro"/>
</dbReference>
<dbReference type="SUPFAM" id="SSF55729">
    <property type="entry name" value="Acyl-CoA N-acyltransferases (Nat)"/>
    <property type="match status" value="1"/>
</dbReference>
<dbReference type="PANTHER" id="PTHR39173">
    <property type="entry name" value="ACETYLTRANSFERASE"/>
    <property type="match status" value="1"/>
</dbReference>
<keyword evidence="2" id="KW-0808">Transferase</keyword>
<reference evidence="3" key="1">
    <citation type="submission" date="2016-10" db="EMBL/GenBank/DDBJ databases">
        <authorList>
            <person name="Varghese N."/>
        </authorList>
    </citation>
    <scope>NUCLEOTIDE SEQUENCE [LARGE SCALE GENOMIC DNA]</scope>
    <source>
        <strain evidence="3">ACV-9</strain>
    </source>
</reference>
<name>A0A1H7JD81_9FIRM</name>